<dbReference type="SMART" id="SM00027">
    <property type="entry name" value="EH"/>
    <property type="match status" value="2"/>
</dbReference>
<dbReference type="SUPFAM" id="SSF47473">
    <property type="entry name" value="EF-hand"/>
    <property type="match status" value="2"/>
</dbReference>
<organism evidence="5 6">
    <name type="scientific">Dendrobium nobile</name>
    <name type="common">Orchid</name>
    <dbReference type="NCBI Taxonomy" id="94219"/>
    <lineage>
        <taxon>Eukaryota</taxon>
        <taxon>Viridiplantae</taxon>
        <taxon>Streptophyta</taxon>
        <taxon>Embryophyta</taxon>
        <taxon>Tracheophyta</taxon>
        <taxon>Spermatophyta</taxon>
        <taxon>Magnoliopsida</taxon>
        <taxon>Liliopsida</taxon>
        <taxon>Asparagales</taxon>
        <taxon>Orchidaceae</taxon>
        <taxon>Epidendroideae</taxon>
        <taxon>Malaxideae</taxon>
        <taxon>Dendrobiinae</taxon>
        <taxon>Dendrobium</taxon>
    </lineage>
</organism>
<feature type="region of interest" description="Disordered" evidence="2">
    <location>
        <begin position="887"/>
        <end position="914"/>
    </location>
</feature>
<dbReference type="InterPro" id="IPR002048">
    <property type="entry name" value="EF_hand_dom"/>
</dbReference>
<feature type="compositionally biased region" description="Basic and acidic residues" evidence="2">
    <location>
        <begin position="905"/>
        <end position="914"/>
    </location>
</feature>
<dbReference type="GO" id="GO:0005886">
    <property type="term" value="C:plasma membrane"/>
    <property type="evidence" value="ECO:0007669"/>
    <property type="project" value="TreeGrafter"/>
</dbReference>
<comment type="caution">
    <text evidence="5">The sequence shown here is derived from an EMBL/GenBank/DDBJ whole genome shotgun (WGS) entry which is preliminary data.</text>
</comment>
<feature type="domain" description="EH" evidence="3">
    <location>
        <begin position="10"/>
        <end position="55"/>
    </location>
</feature>
<dbReference type="PROSITE" id="PS50031">
    <property type="entry name" value="EH"/>
    <property type="match status" value="2"/>
</dbReference>
<evidence type="ECO:0000256" key="1">
    <source>
        <dbReference type="SAM" id="Coils"/>
    </source>
</evidence>
<keyword evidence="1" id="KW-0175">Coiled coil</keyword>
<protein>
    <submittedName>
        <fullName evidence="5">Uncharacterized protein</fullName>
    </submittedName>
</protein>
<feature type="domain" description="EH" evidence="3">
    <location>
        <begin position="513"/>
        <end position="595"/>
    </location>
</feature>
<reference evidence="5" key="1">
    <citation type="journal article" date="2022" name="Front. Genet.">
        <title>Chromosome-Scale Assembly of the Dendrobium nobile Genome Provides Insights Into the Molecular Mechanism of the Biosynthesis of the Medicinal Active Ingredient of Dendrobium.</title>
        <authorList>
            <person name="Xu Q."/>
            <person name="Niu S.-C."/>
            <person name="Li K.-L."/>
            <person name="Zheng P.-J."/>
            <person name="Zhang X.-J."/>
            <person name="Jia Y."/>
            <person name="Liu Y."/>
            <person name="Niu Y.-X."/>
            <person name="Yu L.-H."/>
            <person name="Chen D.-F."/>
            <person name="Zhang G.-Q."/>
        </authorList>
    </citation>
    <scope>NUCLEOTIDE SEQUENCE</scope>
    <source>
        <tissue evidence="5">Leaf</tissue>
    </source>
</reference>
<dbReference type="CDD" id="cd00052">
    <property type="entry name" value="EH"/>
    <property type="match status" value="2"/>
</dbReference>
<dbReference type="SMART" id="SM00054">
    <property type="entry name" value="EFh"/>
    <property type="match status" value="3"/>
</dbReference>
<feature type="compositionally biased region" description="Basic and acidic residues" evidence="2">
    <location>
        <begin position="1194"/>
        <end position="1203"/>
    </location>
</feature>
<feature type="coiled-coil region" evidence="1">
    <location>
        <begin position="684"/>
        <end position="757"/>
    </location>
</feature>
<feature type="domain" description="EF-hand" evidence="4">
    <location>
        <begin position="9"/>
        <end position="44"/>
    </location>
</feature>
<feature type="region of interest" description="Disordered" evidence="2">
    <location>
        <begin position="620"/>
        <end position="660"/>
    </location>
</feature>
<accession>A0A8T3C7K4</accession>
<evidence type="ECO:0000313" key="6">
    <source>
        <dbReference type="Proteomes" id="UP000829196"/>
    </source>
</evidence>
<evidence type="ECO:0000313" key="5">
    <source>
        <dbReference type="EMBL" id="KAI0530488.1"/>
    </source>
</evidence>
<dbReference type="InterPro" id="IPR011992">
    <property type="entry name" value="EF-hand-dom_pair"/>
</dbReference>
<dbReference type="GO" id="GO:0016197">
    <property type="term" value="P:endosomal transport"/>
    <property type="evidence" value="ECO:0007669"/>
    <property type="project" value="TreeGrafter"/>
</dbReference>
<gene>
    <name evidence="5" type="ORF">KFK09_000032</name>
</gene>
<dbReference type="Proteomes" id="UP000829196">
    <property type="component" value="Unassembled WGS sequence"/>
</dbReference>
<dbReference type="GO" id="GO:0006897">
    <property type="term" value="P:endocytosis"/>
    <property type="evidence" value="ECO:0007669"/>
    <property type="project" value="TreeGrafter"/>
</dbReference>
<feature type="compositionally biased region" description="Polar residues" evidence="2">
    <location>
        <begin position="953"/>
        <end position="974"/>
    </location>
</feature>
<dbReference type="PROSITE" id="PS50222">
    <property type="entry name" value="EF_HAND_2"/>
    <property type="match status" value="2"/>
</dbReference>
<proteinExistence type="predicted"/>
<sequence>MAAEQGQVPNADVFDAYFRRADLDQDGRISGAEAVAFFQGSNLPKETLALVWSYAAGGNSSLGRLEFHNALRLVTVAQSGRQLTADIVKAALYGPAAAKIPAPKINPAPGSAGQMNSVATSAPQANQMLVQPTQTGFIRPPGSQMNSMAFSAPQTNNILPQPASTGFVRLPTSQMTAAPLPQSSQSGFMRPHASQMNSMATSSPHANSMIQQPPQASFMRPPPQLNSTFTSTPQANNMLLQPAQAGFIRPNPSQNTGLTGQQMPIATGLNYQGSPATQSNFSRPPQASQVAASHPVQGFSQGLNAASTAINLSLSTDGIAGRSSGSQGAVNSQVPNHASIADKDGFGIVHSNLDATSKPQIQHVHSSPITSRPLDPVSASFQTTSKDSNVLGVSGNGFSSNSVFGGDVFSAAQIKQDASIPISSANSFFNSSNSAPVAPKNAANPSQHVNIQVMPGLPPVANQFQRTQPPIKQNQPETIQNTLALPAHSVPSGPDSSVSTQNEVSWPKITHSDIRKYTKVFLEVDKDRDGKITGVEARNLFLSWRLPREILRQVWDLSDQDSDSMLSLREFCVAVYLMERYREGRPLPAVLPNSVKFDQTLILATGQPSSAYGASAWQPRPALSQQPMPGSLSVVPPTRVESSTRTPIPSQPDDVASPVQPKTRVPVLEQNMLNQLSEGEQKALNSKLQEATDADNKVQELEKEILDCKQKTENYRKQMQELVLYKSRCDSRLNEVIERAAADKREVELLAKKYEEKYKQTGDVTSKLTLDQSLFRDIQERKMELYNAIAKMEQGELSDGVLQERAEKIQTDLDELVKALNERCKDSGLRSKPTSLAELPFGWQHGIQEGSADWDESWDKFDKDDGFTIIKELTIEVENVVAPEKLKSTSVTSGKVPAVTATSNESDKATKDEEIASFSKVEDKTGKSLTTGGLLTEAEFSHVHGEDGLVRSPSGSPGRSTIESPSREFQSTFSPHVHAKEHHSEFDGPESSISGENFTDEVTWGATFDSDDADSLWGFNPIKTKEAFHVGSRLDSFSGPGDFGLGSDSPSAASVFGKDRGPFFDSVPSTPLFNSGFSPKFNEGLDDHSFNTFSRFDSFGMNDSTFPSSGTLARFDSMRSTTDQSHDAFSRFDSFRSTTDTPREFSRFESTIGTAESPRKTIARFDSIQSTADYNHGFSFDDPDPFGSGIFKTSESHTPKKNSDPWSSF</sequence>
<dbReference type="PANTHER" id="PTHR11216">
    <property type="entry name" value="EH DOMAIN"/>
    <property type="match status" value="1"/>
</dbReference>
<dbReference type="PANTHER" id="PTHR11216:SF172">
    <property type="entry name" value="EH DOMAIN-CONTAINING PROTEIN"/>
    <property type="match status" value="1"/>
</dbReference>
<dbReference type="GO" id="GO:0005509">
    <property type="term" value="F:calcium ion binding"/>
    <property type="evidence" value="ECO:0007669"/>
    <property type="project" value="InterPro"/>
</dbReference>
<dbReference type="GO" id="GO:0005737">
    <property type="term" value="C:cytoplasm"/>
    <property type="evidence" value="ECO:0007669"/>
    <property type="project" value="TreeGrafter"/>
</dbReference>
<evidence type="ECO:0000259" key="3">
    <source>
        <dbReference type="PROSITE" id="PS50031"/>
    </source>
</evidence>
<feature type="region of interest" description="Disordered" evidence="2">
    <location>
        <begin position="940"/>
        <end position="997"/>
    </location>
</feature>
<dbReference type="OrthoDB" id="524326at2759"/>
<evidence type="ECO:0000259" key="4">
    <source>
        <dbReference type="PROSITE" id="PS50222"/>
    </source>
</evidence>
<feature type="compositionally biased region" description="Basic and acidic residues" evidence="2">
    <location>
        <begin position="940"/>
        <end position="949"/>
    </location>
</feature>
<dbReference type="EMBL" id="JAGYWB010000001">
    <property type="protein sequence ID" value="KAI0530488.1"/>
    <property type="molecule type" value="Genomic_DNA"/>
</dbReference>
<feature type="domain" description="EF-hand" evidence="4">
    <location>
        <begin position="512"/>
        <end position="547"/>
    </location>
</feature>
<dbReference type="AlphaFoldDB" id="A0A8T3C7K4"/>
<dbReference type="SMR" id="A0A8T3C7K4"/>
<dbReference type="Gene3D" id="1.10.238.10">
    <property type="entry name" value="EF-hand"/>
    <property type="match status" value="2"/>
</dbReference>
<feature type="region of interest" description="Disordered" evidence="2">
    <location>
        <begin position="1189"/>
        <end position="1209"/>
    </location>
</feature>
<keyword evidence="6" id="KW-1185">Reference proteome</keyword>
<dbReference type="Pfam" id="PF12763">
    <property type="entry name" value="EH"/>
    <property type="match status" value="1"/>
</dbReference>
<name>A0A8T3C7K4_DENNO</name>
<dbReference type="InterPro" id="IPR000261">
    <property type="entry name" value="EH_dom"/>
</dbReference>
<dbReference type="Pfam" id="PF13202">
    <property type="entry name" value="EF-hand_5"/>
    <property type="match status" value="1"/>
</dbReference>
<evidence type="ECO:0000256" key="2">
    <source>
        <dbReference type="SAM" id="MobiDB-lite"/>
    </source>
</evidence>